<dbReference type="PANTHER" id="PTHR34409">
    <property type="entry name" value="SET DOMAIN-CONTAINING PROTEIN"/>
    <property type="match status" value="1"/>
</dbReference>
<feature type="compositionally biased region" description="Basic and acidic residues" evidence="2">
    <location>
        <begin position="584"/>
        <end position="594"/>
    </location>
</feature>
<feature type="compositionally biased region" description="Basic and acidic residues" evidence="2">
    <location>
        <begin position="319"/>
        <end position="332"/>
    </location>
</feature>
<dbReference type="InterPro" id="IPR049203">
    <property type="entry name" value="DUF6818"/>
</dbReference>
<feature type="region of interest" description="Disordered" evidence="2">
    <location>
        <begin position="476"/>
        <end position="519"/>
    </location>
</feature>
<feature type="region of interest" description="Disordered" evidence="2">
    <location>
        <begin position="537"/>
        <end position="594"/>
    </location>
</feature>
<feature type="compositionally biased region" description="Polar residues" evidence="2">
    <location>
        <begin position="556"/>
        <end position="572"/>
    </location>
</feature>
<evidence type="ECO:0000256" key="1">
    <source>
        <dbReference type="SAM" id="Coils"/>
    </source>
</evidence>
<feature type="region of interest" description="Disordered" evidence="2">
    <location>
        <begin position="1"/>
        <end position="195"/>
    </location>
</feature>
<dbReference type="OrthoDB" id="99432at2759"/>
<dbReference type="PANTHER" id="PTHR34409:SF1">
    <property type="entry name" value="MYB-LIKE DOMAIN-CONTAINING PROTEIN"/>
    <property type="match status" value="1"/>
</dbReference>
<proteinExistence type="predicted"/>
<name>A0A8S0W7K7_CYCAE</name>
<keyword evidence="1" id="KW-0175">Coiled coil</keyword>
<evidence type="ECO:0000259" key="3">
    <source>
        <dbReference type="Pfam" id="PF20681"/>
    </source>
</evidence>
<feature type="domain" description="DUF6818" evidence="3">
    <location>
        <begin position="224"/>
        <end position="299"/>
    </location>
</feature>
<feature type="compositionally biased region" description="Polar residues" evidence="2">
    <location>
        <begin position="30"/>
        <end position="50"/>
    </location>
</feature>
<feature type="compositionally biased region" description="Low complexity" evidence="2">
    <location>
        <begin position="1"/>
        <end position="19"/>
    </location>
</feature>
<evidence type="ECO:0000313" key="5">
    <source>
        <dbReference type="Proteomes" id="UP000467700"/>
    </source>
</evidence>
<dbReference type="Proteomes" id="UP000467700">
    <property type="component" value="Unassembled WGS sequence"/>
</dbReference>
<evidence type="ECO:0000256" key="2">
    <source>
        <dbReference type="SAM" id="MobiDB-lite"/>
    </source>
</evidence>
<reference evidence="4 5" key="1">
    <citation type="submission" date="2020-01" db="EMBL/GenBank/DDBJ databases">
        <authorList>
            <person name="Gupta K D."/>
        </authorList>
    </citation>
    <scope>NUCLEOTIDE SEQUENCE [LARGE SCALE GENOMIC DNA]</scope>
</reference>
<feature type="region of interest" description="Disordered" evidence="2">
    <location>
        <begin position="306"/>
        <end position="377"/>
    </location>
</feature>
<sequence length="594" mass="65868">MSHNTNTNASTNANAKTNNPPVDPAGPPSGGTTNPSQAGANTRQPVSWNDPTAGPYQRYGGMDWPNLSHPHTPHAMPQYPPPGYLTQYAPNPYPPTSGPNDAPHGPYHPPPPIAGPSRQPAIDPALLPLPEDDDDDFPPAHKLLPKIAKPASKVAGSRRPAPSKGKGKQKADTPATVSKRKAAGHADNEPAAKRVKRGGRIAGAVNYNDDDIDQLLDLLEDHLPTGGYGWNTVGAAYNEWANSCGRPERTVKSLELKYKQYVRATKPTGDAECPPYVERSHYIESLINSKAETRDLDDSEIVDVVELSSGSEDEDEDHETDKEDADPPRKDSTNTQRQRATKSKIKKDTEERGPMARRPPADKILQPRARNSSRNDAQQLLSSISTALDPATQAARDEDRASRSLHTTQLLTMGQQLRDAHATIESLRTQLQQAERARYEAERQADRIEMMSLFRRSNDNADRDRHPYQAATRQFTRHELESPSASRRRREHHLLRTPHRTSRRSPHFSNRRDTPWYTSPSHRVRLETLYPDGGRHVTWAGGSDDDDPTDPLTTLYRNTSPAVRFTIDNTPTRAPRAPPSDEEGLPRDDTNTDA</sequence>
<evidence type="ECO:0000313" key="4">
    <source>
        <dbReference type="EMBL" id="CAA7265978.1"/>
    </source>
</evidence>
<dbReference type="EMBL" id="CACVBS010000051">
    <property type="protein sequence ID" value="CAA7265978.1"/>
    <property type="molecule type" value="Genomic_DNA"/>
</dbReference>
<gene>
    <name evidence="4" type="ORF">AAE3_LOCUS8114</name>
</gene>
<organism evidence="4 5">
    <name type="scientific">Cyclocybe aegerita</name>
    <name type="common">Black poplar mushroom</name>
    <name type="synonym">Agrocybe aegerita</name>
    <dbReference type="NCBI Taxonomy" id="1973307"/>
    <lineage>
        <taxon>Eukaryota</taxon>
        <taxon>Fungi</taxon>
        <taxon>Dikarya</taxon>
        <taxon>Basidiomycota</taxon>
        <taxon>Agaricomycotina</taxon>
        <taxon>Agaricomycetes</taxon>
        <taxon>Agaricomycetidae</taxon>
        <taxon>Agaricales</taxon>
        <taxon>Agaricineae</taxon>
        <taxon>Bolbitiaceae</taxon>
        <taxon>Cyclocybe</taxon>
    </lineage>
</organism>
<protein>
    <recommendedName>
        <fullName evidence="3">DUF6818 domain-containing protein</fullName>
    </recommendedName>
</protein>
<feature type="coiled-coil region" evidence="1">
    <location>
        <begin position="417"/>
        <end position="451"/>
    </location>
</feature>
<dbReference type="Pfam" id="PF20681">
    <property type="entry name" value="DUF6818"/>
    <property type="match status" value="1"/>
</dbReference>
<accession>A0A8S0W7K7</accession>
<feature type="compositionally biased region" description="Low complexity" evidence="2">
    <location>
        <begin position="120"/>
        <end position="129"/>
    </location>
</feature>
<comment type="caution">
    <text evidence="4">The sequence shown here is derived from an EMBL/GenBank/DDBJ whole genome shotgun (WGS) entry which is preliminary data.</text>
</comment>
<feature type="compositionally biased region" description="Basic residues" evidence="2">
    <location>
        <begin position="486"/>
        <end position="506"/>
    </location>
</feature>
<dbReference type="AlphaFoldDB" id="A0A8S0W7K7"/>
<keyword evidence="5" id="KW-1185">Reference proteome</keyword>